<sequence length="103" mass="11213">MEEKMYVIRLATFYCLTLEYVLACIKPQNRVASKGSGLCIRIRSQPSIAGLLPGHQLTCSAMFDSWLPISTSASPTAIDSTSDVAYPFPLQLVDSVSFVGHSL</sequence>
<dbReference type="EMBL" id="BGZK01000695">
    <property type="protein sequence ID" value="GBP56559.1"/>
    <property type="molecule type" value="Genomic_DNA"/>
</dbReference>
<reference evidence="1 2" key="1">
    <citation type="journal article" date="2019" name="Commun. Biol.">
        <title>The bagworm genome reveals a unique fibroin gene that provides high tensile strength.</title>
        <authorList>
            <person name="Kono N."/>
            <person name="Nakamura H."/>
            <person name="Ohtoshi R."/>
            <person name="Tomita M."/>
            <person name="Numata K."/>
            <person name="Arakawa K."/>
        </authorList>
    </citation>
    <scope>NUCLEOTIDE SEQUENCE [LARGE SCALE GENOMIC DNA]</scope>
</reference>
<dbReference type="AlphaFoldDB" id="A0A4C1X2H3"/>
<keyword evidence="2" id="KW-1185">Reference proteome</keyword>
<evidence type="ECO:0000313" key="1">
    <source>
        <dbReference type="EMBL" id="GBP56559.1"/>
    </source>
</evidence>
<name>A0A4C1X2H3_EUMVA</name>
<gene>
    <name evidence="1" type="ORF">EVAR_53633_1</name>
</gene>
<protein>
    <submittedName>
        <fullName evidence="1">Uncharacterized protein</fullName>
    </submittedName>
</protein>
<dbReference type="Proteomes" id="UP000299102">
    <property type="component" value="Unassembled WGS sequence"/>
</dbReference>
<evidence type="ECO:0000313" key="2">
    <source>
        <dbReference type="Proteomes" id="UP000299102"/>
    </source>
</evidence>
<comment type="caution">
    <text evidence="1">The sequence shown here is derived from an EMBL/GenBank/DDBJ whole genome shotgun (WGS) entry which is preliminary data.</text>
</comment>
<accession>A0A4C1X2H3</accession>
<proteinExistence type="predicted"/>
<organism evidence="1 2">
    <name type="scientific">Eumeta variegata</name>
    <name type="common">Bagworm moth</name>
    <name type="synonym">Eumeta japonica</name>
    <dbReference type="NCBI Taxonomy" id="151549"/>
    <lineage>
        <taxon>Eukaryota</taxon>
        <taxon>Metazoa</taxon>
        <taxon>Ecdysozoa</taxon>
        <taxon>Arthropoda</taxon>
        <taxon>Hexapoda</taxon>
        <taxon>Insecta</taxon>
        <taxon>Pterygota</taxon>
        <taxon>Neoptera</taxon>
        <taxon>Endopterygota</taxon>
        <taxon>Lepidoptera</taxon>
        <taxon>Glossata</taxon>
        <taxon>Ditrysia</taxon>
        <taxon>Tineoidea</taxon>
        <taxon>Psychidae</taxon>
        <taxon>Oiketicinae</taxon>
        <taxon>Eumeta</taxon>
    </lineage>
</organism>